<evidence type="ECO:0000313" key="1">
    <source>
        <dbReference type="EMBL" id="PXX51053.1"/>
    </source>
</evidence>
<protein>
    <submittedName>
        <fullName evidence="1">AlpA family transcriptional regulator</fullName>
    </submittedName>
</protein>
<sequence>MASNTQHLPAPATLPADGLSRWGQFQRFSPVCRETFRRLSMEGRAPQPIRMGIRCTMYRNSDLHRWLADPVNYQADAA</sequence>
<gene>
    <name evidence="1" type="ORF">DFR38_101112</name>
</gene>
<dbReference type="Proteomes" id="UP000248395">
    <property type="component" value="Unassembled WGS sequence"/>
</dbReference>
<proteinExistence type="predicted"/>
<reference evidence="1 2" key="1">
    <citation type="submission" date="2018-05" db="EMBL/GenBank/DDBJ databases">
        <title>Genomic Encyclopedia of Type Strains, Phase IV (KMG-IV): sequencing the most valuable type-strain genomes for metagenomic binning, comparative biology and taxonomic classification.</title>
        <authorList>
            <person name="Goeker M."/>
        </authorList>
    </citation>
    <scope>NUCLEOTIDE SEQUENCE [LARGE SCALE GENOMIC DNA]</scope>
    <source>
        <strain evidence="1 2">DSM 25134</strain>
    </source>
</reference>
<dbReference type="RefSeq" id="WP_059285507.1">
    <property type="nucleotide sequence ID" value="NZ_LNQU01000029.1"/>
</dbReference>
<dbReference type="OrthoDB" id="5298532at2"/>
<dbReference type="AlphaFoldDB" id="A0A318JQK4"/>
<evidence type="ECO:0000313" key="2">
    <source>
        <dbReference type="Proteomes" id="UP000248395"/>
    </source>
</evidence>
<comment type="caution">
    <text evidence="1">The sequence shown here is derived from an EMBL/GenBank/DDBJ whole genome shotgun (WGS) entry which is preliminary data.</text>
</comment>
<organism evidence="1 2">
    <name type="scientific">Aquitalea magnusonii</name>
    <dbReference type="NCBI Taxonomy" id="332411"/>
    <lineage>
        <taxon>Bacteria</taxon>
        <taxon>Pseudomonadati</taxon>
        <taxon>Pseudomonadota</taxon>
        <taxon>Betaproteobacteria</taxon>
        <taxon>Neisseriales</taxon>
        <taxon>Chromobacteriaceae</taxon>
        <taxon>Aquitalea</taxon>
    </lineage>
</organism>
<dbReference type="EMBL" id="QJKC01000001">
    <property type="protein sequence ID" value="PXX51053.1"/>
    <property type="molecule type" value="Genomic_DNA"/>
</dbReference>
<accession>A0A318JQK4</accession>
<keyword evidence="2" id="KW-1185">Reference proteome</keyword>
<name>A0A318JQK4_9NEIS</name>